<sequence length="371" mass="39841">MSSPKTTRSIGSPVSCIKESVSPKIALICIASCPTGTSSVALPVGAAQRGGRVASIPPLEDAELIPSRPPPAGPSTDGGRVEPELAERRTHREANRVVSAHARSWQLVSALRVEEFDAAQLGRTDQVILDMEDAIDDSLKQQARDNVLAWFEGGGRAWVRINDVTTRFWSDDLLALSDARGLHGVMLAKVESAEQVTVTYQRLGARHPVIPLVESALGIEEAVSIARATGGHRLAFGSGDYRKDTGAANEPVEMACPRTRLVLASRIGGLTGPIDGPTVGTTHALLREQSQDAVTLGMTGKLCLDPEQPGVINEEFSPSPADVAWAVEFLEEFEAGGRVIRDGSDKPRLARAELITRRAAYFRVRPLHEEL</sequence>
<dbReference type="Gene3D" id="3.20.20.60">
    <property type="entry name" value="Phosphoenolpyruvate-binding domains"/>
    <property type="match status" value="1"/>
</dbReference>
<dbReference type="EMBL" id="CP038462">
    <property type="protein sequence ID" value="QCC77185.1"/>
    <property type="molecule type" value="Genomic_DNA"/>
</dbReference>
<name>A0A4P7UCT6_9ACTN</name>
<proteinExistence type="predicted"/>
<feature type="domain" description="HpcH/HpaI aldolase/citrate lyase" evidence="5">
    <location>
        <begin position="123"/>
        <end position="306"/>
    </location>
</feature>
<evidence type="ECO:0000259" key="5">
    <source>
        <dbReference type="Pfam" id="PF03328"/>
    </source>
</evidence>
<keyword evidence="2" id="KW-0479">Metal-binding</keyword>
<dbReference type="Pfam" id="PF03328">
    <property type="entry name" value="HpcH_HpaI"/>
    <property type="match status" value="1"/>
</dbReference>
<dbReference type="GO" id="GO:0000287">
    <property type="term" value="F:magnesium ion binding"/>
    <property type="evidence" value="ECO:0007669"/>
    <property type="project" value="TreeGrafter"/>
</dbReference>
<evidence type="ECO:0000313" key="7">
    <source>
        <dbReference type="Proteomes" id="UP000297025"/>
    </source>
</evidence>
<dbReference type="AlphaFoldDB" id="A0A4P7UCT6"/>
<evidence type="ECO:0000256" key="3">
    <source>
        <dbReference type="ARBA" id="ARBA00022842"/>
    </source>
</evidence>
<feature type="region of interest" description="Disordered" evidence="4">
    <location>
        <begin position="58"/>
        <end position="84"/>
    </location>
</feature>
<gene>
    <name evidence="6" type="ORF">E2C04_08145</name>
</gene>
<dbReference type="GO" id="GO:0016829">
    <property type="term" value="F:lyase activity"/>
    <property type="evidence" value="ECO:0007669"/>
    <property type="project" value="UniProtKB-KW"/>
</dbReference>
<dbReference type="PANTHER" id="PTHR32308">
    <property type="entry name" value="LYASE BETA SUBUNIT, PUTATIVE (AFU_ORTHOLOGUE AFUA_4G13030)-RELATED"/>
    <property type="match status" value="1"/>
</dbReference>
<protein>
    <submittedName>
        <fullName evidence="6">CoA ester lyase</fullName>
    </submittedName>
</protein>
<evidence type="ECO:0000256" key="4">
    <source>
        <dbReference type="SAM" id="MobiDB-lite"/>
    </source>
</evidence>
<dbReference type="PANTHER" id="PTHR32308:SF10">
    <property type="entry name" value="CITRATE LYASE SUBUNIT BETA"/>
    <property type="match status" value="1"/>
</dbReference>
<dbReference type="OrthoDB" id="4322898at2"/>
<dbReference type="SUPFAM" id="SSF51621">
    <property type="entry name" value="Phosphoenolpyruvate/pyruvate domain"/>
    <property type="match status" value="1"/>
</dbReference>
<reference evidence="6 7" key="1">
    <citation type="journal article" date="2008" name="Int. J. Syst. Evol. Microbiol.">
        <title>Nocardioides daphniae sp. nov., isolated from Daphnia cucullata (Crustacea: Cladocera).</title>
        <authorList>
            <person name="Toth E.M."/>
            <person name="Keki Z."/>
            <person name="Homonnay Z.G."/>
            <person name="Borsodi A.K."/>
            <person name="Marialigeti K."/>
            <person name="Schumann P."/>
        </authorList>
    </citation>
    <scope>NUCLEOTIDE SEQUENCE [LARGE SCALE GENOMIC DNA]</scope>
    <source>
        <strain evidence="6 7">JCM 16608</strain>
    </source>
</reference>
<evidence type="ECO:0000313" key="6">
    <source>
        <dbReference type="EMBL" id="QCC77185.1"/>
    </source>
</evidence>
<comment type="cofactor">
    <cofactor evidence="1">
        <name>Mg(2+)</name>
        <dbReference type="ChEBI" id="CHEBI:18420"/>
    </cofactor>
</comment>
<dbReference type="InterPro" id="IPR015813">
    <property type="entry name" value="Pyrv/PenolPyrv_kinase-like_dom"/>
</dbReference>
<dbReference type="KEGG" id="ndp:E2C04_08145"/>
<organism evidence="6 7">
    <name type="scientific">Nocardioides daphniae</name>
    <dbReference type="NCBI Taxonomy" id="402297"/>
    <lineage>
        <taxon>Bacteria</taxon>
        <taxon>Bacillati</taxon>
        <taxon>Actinomycetota</taxon>
        <taxon>Actinomycetes</taxon>
        <taxon>Propionibacteriales</taxon>
        <taxon>Nocardioidaceae</taxon>
        <taxon>Nocardioides</taxon>
    </lineage>
</organism>
<dbReference type="InterPro" id="IPR005000">
    <property type="entry name" value="Aldolase/citrate-lyase_domain"/>
</dbReference>
<keyword evidence="6" id="KW-0456">Lyase</keyword>
<accession>A0A4P7UCT6</accession>
<dbReference type="InterPro" id="IPR040442">
    <property type="entry name" value="Pyrv_kinase-like_dom_sf"/>
</dbReference>
<evidence type="ECO:0000256" key="1">
    <source>
        <dbReference type="ARBA" id="ARBA00001946"/>
    </source>
</evidence>
<dbReference type="GO" id="GO:0006107">
    <property type="term" value="P:oxaloacetate metabolic process"/>
    <property type="evidence" value="ECO:0007669"/>
    <property type="project" value="TreeGrafter"/>
</dbReference>
<keyword evidence="3" id="KW-0460">Magnesium</keyword>
<evidence type="ECO:0000256" key="2">
    <source>
        <dbReference type="ARBA" id="ARBA00022723"/>
    </source>
</evidence>
<dbReference type="Proteomes" id="UP000297025">
    <property type="component" value="Chromosome"/>
</dbReference>